<accession>F1T748</accession>
<evidence type="ECO:0000313" key="4">
    <source>
        <dbReference type="Proteomes" id="UP000003860"/>
    </source>
</evidence>
<keyword evidence="3" id="KW-0418">Kinase</keyword>
<sequence length="426" mass="47397">MITTYIGLIRFGFSLLFGVALSVSFAGMENTRKNNIVVGCSCAILLFVQSSCWWLFGIDLTSKLYPLIIHLPMILFISIYLKRTWLISSVSVLSAYLCCQVPRWIGSIGGGIFNSKLIEHIFYIAAVFFAYYLFKTYVADTLRQLMEKSTKSCVLLGAVPLFYYLFDYITTIYTDLLYQGVNGAVQFMPSVFSIGYFVFIILYYVEIQKQIQAHRERDMLAAQLHSAHSELVSLRQMQNIAANYRHDMRHHFAILKGMASEGSIEKIKTYVNIAQSDIDTITPIRFCENETVNLILSTFFAKAKHAGVTMIVNAKLPNSLPLSDTELCSLLSNGLENAIFAAASLASEHRVVSVKATIHKANLLILIENQYTGIIAMKGGLPQSSHEGHGYGTRSIAAIADAHGGQAIFSADNGIFTLKIMLPPKK</sequence>
<comment type="caution">
    <text evidence="3">The sequence shown here is derived from an EMBL/GenBank/DDBJ whole genome shotgun (WGS) entry which is preliminary data.</text>
</comment>
<evidence type="ECO:0000313" key="3">
    <source>
        <dbReference type="EMBL" id="EGD49296.1"/>
    </source>
</evidence>
<dbReference type="InterPro" id="IPR032834">
    <property type="entry name" value="NatK-like_C"/>
</dbReference>
<reference evidence="3" key="2">
    <citation type="submission" date="2011-01" db="EMBL/GenBank/DDBJ databases">
        <title>The Non-contiguous Finished genome of Clostridium papyrosolvens.</title>
        <authorList>
            <person name="Lucas S."/>
            <person name="Copeland A."/>
            <person name="Lapidus A."/>
            <person name="Cheng J.-F."/>
            <person name="Goodwin L."/>
            <person name="Pitluck S."/>
            <person name="Misra M."/>
            <person name="Chertkov O."/>
            <person name="Detter J.C."/>
            <person name="Han C."/>
            <person name="Tapia R."/>
            <person name="Land M."/>
            <person name="Hauser L."/>
            <person name="Kyrpides N."/>
            <person name="Ivanova N."/>
            <person name="Pagani I."/>
            <person name="Mouttaki H."/>
            <person name="He Z."/>
            <person name="Zhou J."/>
            <person name="Hemme C.L."/>
            <person name="Woyke T."/>
        </authorList>
    </citation>
    <scope>NUCLEOTIDE SEQUENCE [LARGE SCALE GENOMIC DNA]</scope>
    <source>
        <strain evidence="3">DSM 2782</strain>
    </source>
</reference>
<feature type="transmembrane region" description="Helical" evidence="1">
    <location>
        <begin position="6"/>
        <end position="28"/>
    </location>
</feature>
<dbReference type="SUPFAM" id="SSF55874">
    <property type="entry name" value="ATPase domain of HSP90 chaperone/DNA topoisomerase II/histidine kinase"/>
    <property type="match status" value="1"/>
</dbReference>
<gene>
    <name evidence="3" type="ORF">Cpap_3728</name>
</gene>
<protein>
    <submittedName>
        <fullName evidence="3">Signal transduction histidine kinase regulating citrate/malate metabolism</fullName>
    </submittedName>
</protein>
<organism evidence="3 4">
    <name type="scientific">Ruminiclostridium papyrosolvens DSM 2782</name>
    <dbReference type="NCBI Taxonomy" id="588581"/>
    <lineage>
        <taxon>Bacteria</taxon>
        <taxon>Bacillati</taxon>
        <taxon>Bacillota</taxon>
        <taxon>Clostridia</taxon>
        <taxon>Eubacteriales</taxon>
        <taxon>Oscillospiraceae</taxon>
        <taxon>Ruminiclostridium</taxon>
    </lineage>
</organism>
<dbReference type="Pfam" id="PF14501">
    <property type="entry name" value="HATPase_c_5"/>
    <property type="match status" value="1"/>
</dbReference>
<dbReference type="PANTHER" id="PTHR40448:SF1">
    <property type="entry name" value="TWO-COMPONENT SENSOR HISTIDINE KINASE"/>
    <property type="match status" value="1"/>
</dbReference>
<evidence type="ECO:0000259" key="2">
    <source>
        <dbReference type="Pfam" id="PF14501"/>
    </source>
</evidence>
<dbReference type="STRING" id="588581.Cpap_3728"/>
<dbReference type="RefSeq" id="WP_004615910.1">
    <property type="nucleotide sequence ID" value="NZ_ACXX02000001.1"/>
</dbReference>
<dbReference type="InterPro" id="IPR036890">
    <property type="entry name" value="HATPase_C_sf"/>
</dbReference>
<dbReference type="CDD" id="cd16935">
    <property type="entry name" value="HATPase_AgrC-ComD-like"/>
    <property type="match status" value="1"/>
</dbReference>
<dbReference type="EMBL" id="ACXX02000001">
    <property type="protein sequence ID" value="EGD49296.1"/>
    <property type="molecule type" value="Genomic_DNA"/>
</dbReference>
<dbReference type="OrthoDB" id="1837658at2"/>
<dbReference type="AlphaFoldDB" id="F1T748"/>
<dbReference type="Proteomes" id="UP000003860">
    <property type="component" value="Unassembled WGS sequence"/>
</dbReference>
<dbReference type="Gene3D" id="3.30.565.10">
    <property type="entry name" value="Histidine kinase-like ATPase, C-terminal domain"/>
    <property type="match status" value="1"/>
</dbReference>
<keyword evidence="3" id="KW-0808">Transferase</keyword>
<name>F1T748_9FIRM</name>
<feature type="transmembrane region" description="Helical" evidence="1">
    <location>
        <begin position="35"/>
        <end position="58"/>
    </location>
</feature>
<proteinExistence type="predicted"/>
<feature type="transmembrane region" description="Helical" evidence="1">
    <location>
        <begin position="154"/>
        <end position="173"/>
    </location>
</feature>
<feature type="transmembrane region" description="Helical" evidence="1">
    <location>
        <begin position="185"/>
        <end position="205"/>
    </location>
</feature>
<dbReference type="PANTHER" id="PTHR40448">
    <property type="entry name" value="TWO-COMPONENT SENSOR HISTIDINE KINASE"/>
    <property type="match status" value="1"/>
</dbReference>
<dbReference type="GO" id="GO:0016301">
    <property type="term" value="F:kinase activity"/>
    <property type="evidence" value="ECO:0007669"/>
    <property type="project" value="UniProtKB-KW"/>
</dbReference>
<feature type="transmembrane region" description="Helical" evidence="1">
    <location>
        <begin position="64"/>
        <end position="81"/>
    </location>
</feature>
<evidence type="ECO:0000256" key="1">
    <source>
        <dbReference type="SAM" id="Phobius"/>
    </source>
</evidence>
<dbReference type="GO" id="GO:0042802">
    <property type="term" value="F:identical protein binding"/>
    <property type="evidence" value="ECO:0007669"/>
    <property type="project" value="TreeGrafter"/>
</dbReference>
<dbReference type="eggNOG" id="COG3290">
    <property type="taxonomic scope" value="Bacteria"/>
</dbReference>
<feature type="domain" description="Sensor histidine kinase NatK-like C-terminal" evidence="2">
    <location>
        <begin position="326"/>
        <end position="423"/>
    </location>
</feature>
<keyword evidence="1" id="KW-0472">Membrane</keyword>
<keyword evidence="1" id="KW-0812">Transmembrane</keyword>
<reference evidence="3" key="1">
    <citation type="submission" date="2009-07" db="EMBL/GenBank/DDBJ databases">
        <authorList>
            <consortium name="US DOE Joint Genome Institute (JGI-PGF)"/>
            <person name="Lucas S."/>
            <person name="Copeland A."/>
            <person name="Lapidus A."/>
            <person name="Glavina del Rio T."/>
            <person name="Tice H."/>
            <person name="Bruce D."/>
            <person name="Goodwin L."/>
            <person name="Pitluck S."/>
            <person name="Larimer F."/>
            <person name="Land M.L."/>
            <person name="Mouttaki H."/>
            <person name="He Z."/>
            <person name="Zhou J."/>
            <person name="Hemme C.L."/>
        </authorList>
    </citation>
    <scope>NUCLEOTIDE SEQUENCE [LARGE SCALE GENOMIC DNA]</scope>
    <source>
        <strain evidence="3">DSM 2782</strain>
    </source>
</reference>
<feature type="transmembrane region" description="Helical" evidence="1">
    <location>
        <begin position="117"/>
        <end position="134"/>
    </location>
</feature>
<keyword evidence="4" id="KW-1185">Reference proteome</keyword>
<keyword evidence="1" id="KW-1133">Transmembrane helix</keyword>